<evidence type="ECO:0000313" key="2">
    <source>
        <dbReference type="EMBL" id="MES0873663.1"/>
    </source>
</evidence>
<gene>
    <name evidence="2" type="ORF">ABSH63_06550</name>
</gene>
<feature type="domain" description="DUF6671" evidence="1">
    <location>
        <begin position="77"/>
        <end position="292"/>
    </location>
</feature>
<reference evidence="2 3" key="1">
    <citation type="submission" date="2024-06" db="EMBL/GenBank/DDBJ databases">
        <authorList>
            <person name="Li Z."/>
            <person name="Jiang Y."/>
        </authorList>
    </citation>
    <scope>NUCLEOTIDE SEQUENCE [LARGE SCALE GENOMIC DNA]</scope>
    <source>
        <strain evidence="2 3">HSW-8</strain>
    </source>
</reference>
<dbReference type="Pfam" id="PF20376">
    <property type="entry name" value="DUF6671"/>
    <property type="match status" value="1"/>
</dbReference>
<comment type="caution">
    <text evidence="2">The sequence shown here is derived from an EMBL/GenBank/DDBJ whole genome shotgun (WGS) entry which is preliminary data.</text>
</comment>
<keyword evidence="3" id="KW-1185">Reference proteome</keyword>
<sequence>MTRERRLRESAGSFPYGGRRVALLTQHGKERVIAPVLEPSLGCRIERVEGFDTDRLGTFTRDIPRDGTQLEAARKKARIGMALSGMRYGLASEGSFGPDPFAGLFPWNLELVVFVDDLLGIEVVGVAQGPAMSAHRLAEDWTAVEEFARANDFPKHQLVLRPQSEDDPRIRKGIADWSTLEAAYAWAARQSAGGRVFVETDLRAHANPTRMDNIRRAAGDLAKKLASPCPACGTPGFWIVERIAGLPCSDCGTPTREIRADVHGCVKCPHRERRERTDRQHADPGRCDYCNP</sequence>
<evidence type="ECO:0000259" key="1">
    <source>
        <dbReference type="Pfam" id="PF20376"/>
    </source>
</evidence>
<dbReference type="RefSeq" id="WP_352888458.1">
    <property type="nucleotide sequence ID" value="NZ_JBEPIJ010000005.1"/>
</dbReference>
<accession>A0ABV2A933</accession>
<proteinExistence type="predicted"/>
<dbReference type="InterPro" id="IPR046612">
    <property type="entry name" value="DUF6671"/>
</dbReference>
<dbReference type="EMBL" id="JBEPIJ010000005">
    <property type="protein sequence ID" value="MES0873663.1"/>
    <property type="molecule type" value="Genomic_DNA"/>
</dbReference>
<evidence type="ECO:0000313" key="3">
    <source>
        <dbReference type="Proteomes" id="UP001465331"/>
    </source>
</evidence>
<protein>
    <submittedName>
        <fullName evidence="2">DUF6671 family protein</fullName>
    </submittedName>
</protein>
<name>A0ABV2A933_9GAMM</name>
<organism evidence="2 3">
    <name type="scientific">Sinimarinibacterium thermocellulolyticum</name>
    <dbReference type="NCBI Taxonomy" id="3170016"/>
    <lineage>
        <taxon>Bacteria</taxon>
        <taxon>Pseudomonadati</taxon>
        <taxon>Pseudomonadota</taxon>
        <taxon>Gammaproteobacteria</taxon>
        <taxon>Nevskiales</taxon>
        <taxon>Nevskiaceae</taxon>
        <taxon>Sinimarinibacterium</taxon>
    </lineage>
</organism>
<dbReference type="Proteomes" id="UP001465331">
    <property type="component" value="Unassembled WGS sequence"/>
</dbReference>